<evidence type="ECO:0000313" key="3">
    <source>
        <dbReference type="Proteomes" id="UP000244925"/>
    </source>
</evidence>
<dbReference type="Proteomes" id="UP000244925">
    <property type="component" value="Unassembled WGS sequence"/>
</dbReference>
<dbReference type="Pfam" id="PF13150">
    <property type="entry name" value="TraL_transposon"/>
    <property type="match status" value="1"/>
</dbReference>
<dbReference type="InterPro" id="IPR025050">
    <property type="entry name" value="TraL_transposon"/>
</dbReference>
<protein>
    <submittedName>
        <fullName evidence="2">DUF3989 domain-containing protein</fullName>
    </submittedName>
</protein>
<comment type="caution">
    <text evidence="2">The sequence shown here is derived from an EMBL/GenBank/DDBJ whole genome shotgun (WGS) entry which is preliminary data.</text>
</comment>
<dbReference type="EMBL" id="PUBV01000024">
    <property type="protein sequence ID" value="PWB06465.1"/>
    <property type="molecule type" value="Genomic_DNA"/>
</dbReference>
<keyword evidence="1" id="KW-0472">Membrane</keyword>
<keyword evidence="1" id="KW-0812">Transmembrane</keyword>
<reference evidence="3" key="1">
    <citation type="submission" date="2018-02" db="EMBL/GenBank/DDBJ databases">
        <authorList>
            <person name="Clavel T."/>
            <person name="Strowig T."/>
        </authorList>
    </citation>
    <scope>NUCLEOTIDE SEQUENCE [LARGE SCALE GENOMIC DNA]</scope>
    <source>
        <strain evidence="3">DSM 100764</strain>
    </source>
</reference>
<dbReference type="GeneID" id="93423625"/>
<feature type="transmembrane region" description="Helical" evidence="1">
    <location>
        <begin position="37"/>
        <end position="58"/>
    </location>
</feature>
<accession>A0A2V1IRS1</accession>
<dbReference type="RefSeq" id="WP_107036653.1">
    <property type="nucleotide sequence ID" value="NZ_CP098825.1"/>
</dbReference>
<sequence length="93" mass="10616">MNFKSLHHFVWYTPKGRILSLIKSKCESIPPNRRMTVVAIMLTVFILIAFGVFGHACYRLGQGNAHTAIEIKHIPSLDLPERVDHEIPRIPIL</sequence>
<evidence type="ECO:0000256" key="1">
    <source>
        <dbReference type="SAM" id="Phobius"/>
    </source>
</evidence>
<dbReference type="AlphaFoldDB" id="A0A2V1IRS1"/>
<proteinExistence type="predicted"/>
<organism evidence="2 3">
    <name type="scientific">Paramuribaculum intestinale</name>
    <dbReference type="NCBI Taxonomy" id="2094151"/>
    <lineage>
        <taxon>Bacteria</taxon>
        <taxon>Pseudomonadati</taxon>
        <taxon>Bacteroidota</taxon>
        <taxon>Bacteroidia</taxon>
        <taxon>Bacteroidales</taxon>
        <taxon>Muribaculaceae</taxon>
        <taxon>Paramuribaculum</taxon>
    </lineage>
</organism>
<keyword evidence="1" id="KW-1133">Transmembrane helix</keyword>
<evidence type="ECO:0000313" key="2">
    <source>
        <dbReference type="EMBL" id="PWB06465.1"/>
    </source>
</evidence>
<gene>
    <name evidence="2" type="ORF">C5O25_10275</name>
</gene>
<keyword evidence="3" id="KW-1185">Reference proteome</keyword>
<name>A0A2V1IRS1_9BACT</name>